<protein>
    <submittedName>
        <fullName evidence="2">Uncharacterized protein</fullName>
    </submittedName>
</protein>
<feature type="transmembrane region" description="Helical" evidence="1">
    <location>
        <begin position="47"/>
        <end position="65"/>
    </location>
</feature>
<keyword evidence="1" id="KW-0472">Membrane</keyword>
<keyword evidence="3" id="KW-1185">Reference proteome</keyword>
<evidence type="ECO:0000256" key="1">
    <source>
        <dbReference type="SAM" id="Phobius"/>
    </source>
</evidence>
<reference evidence="2 3" key="1">
    <citation type="submission" date="2019-03" db="EMBL/GenBank/DDBJ databases">
        <title>Genomic Encyclopedia of Type Strains, Phase IV (KMG-IV): sequencing the most valuable type-strain genomes for metagenomic binning, comparative biology and taxonomic classification.</title>
        <authorList>
            <person name="Goeker M."/>
        </authorList>
    </citation>
    <scope>NUCLEOTIDE SEQUENCE [LARGE SCALE GENOMIC DNA]</scope>
    <source>
        <strain evidence="2 3">LX-B</strain>
    </source>
</reference>
<evidence type="ECO:0000313" key="2">
    <source>
        <dbReference type="EMBL" id="TCL70902.1"/>
    </source>
</evidence>
<name>A0A4R1RY47_HYDET</name>
<feature type="transmembrane region" description="Helical" evidence="1">
    <location>
        <begin position="72"/>
        <end position="92"/>
    </location>
</feature>
<keyword evidence="1" id="KW-0812">Transmembrane</keyword>
<keyword evidence="1" id="KW-1133">Transmembrane helix</keyword>
<dbReference type="RefSeq" id="WP_132013875.1">
    <property type="nucleotide sequence ID" value="NZ_SLUN01000008.1"/>
</dbReference>
<feature type="transmembrane region" description="Helical" evidence="1">
    <location>
        <begin position="136"/>
        <end position="158"/>
    </location>
</feature>
<dbReference type="Proteomes" id="UP000295008">
    <property type="component" value="Unassembled WGS sequence"/>
</dbReference>
<dbReference type="AlphaFoldDB" id="A0A4R1RY47"/>
<proteinExistence type="predicted"/>
<organism evidence="2 3">
    <name type="scientific">Hydrogenispora ethanolica</name>
    <dbReference type="NCBI Taxonomy" id="1082276"/>
    <lineage>
        <taxon>Bacteria</taxon>
        <taxon>Bacillati</taxon>
        <taxon>Bacillota</taxon>
        <taxon>Hydrogenispora</taxon>
    </lineage>
</organism>
<evidence type="ECO:0000313" key="3">
    <source>
        <dbReference type="Proteomes" id="UP000295008"/>
    </source>
</evidence>
<feature type="transmembrane region" description="Helical" evidence="1">
    <location>
        <begin position="12"/>
        <end position="35"/>
    </location>
</feature>
<feature type="transmembrane region" description="Helical" evidence="1">
    <location>
        <begin position="98"/>
        <end position="116"/>
    </location>
</feature>
<accession>A0A4R1RY47</accession>
<sequence>MDIDCTFKKRITEFVMISVFLIILFAGFFIDIILLKNSVTEISATEFSQEAILCIIAGLFLYLSFRYPQIKYGMIIIAGFFTCLLIRELDFLTDNTPFSWFYLVLAIILVCLFLAIKHKENALYGLNHFCKNEAYYIMMCGLMLMVVTSRIIGMKIIWQHLVGPSYRVVKNAVEEGNELLGCLFCLVATLKYAGTLLQNRKMSQSVYHNLSMAGEENSNGSPRVRDGF</sequence>
<dbReference type="EMBL" id="SLUN01000008">
    <property type="protein sequence ID" value="TCL70902.1"/>
    <property type="molecule type" value="Genomic_DNA"/>
</dbReference>
<comment type="caution">
    <text evidence="2">The sequence shown here is derived from an EMBL/GenBank/DDBJ whole genome shotgun (WGS) entry which is preliminary data.</text>
</comment>
<gene>
    <name evidence="2" type="ORF">EDC14_100847</name>
</gene>
<dbReference type="OrthoDB" id="1425700at2"/>